<dbReference type="InterPro" id="IPR027385">
    <property type="entry name" value="Beta-barrel_OMP"/>
</dbReference>
<sequence length="223" mass="25262">MNFNLKFAVLCFVLNLMALTTAFAQKQTDKSEKQINNRFAFLDSRGLHAIDLAVGSATLIDSDYSNSELDLSFRLGYKYHITSHLNINLTYNKYNVVIKDLYNEGYMSFDVNLEYLITPFNKFSPYIFVGGGYNASNYYNTTATKAQAGLGIEYMVAYQVGLKLFGEYNYMFTDELDGLIQGSSDDSLLRIGLGLNIYFGGQKKKEAIRKKMKTVINSNLIYP</sequence>
<evidence type="ECO:0000256" key="2">
    <source>
        <dbReference type="SAM" id="SignalP"/>
    </source>
</evidence>
<dbReference type="InterPro" id="IPR011250">
    <property type="entry name" value="OMP/PagP_B-barrel"/>
</dbReference>
<evidence type="ECO:0000313" key="5">
    <source>
        <dbReference type="Proteomes" id="UP000248054"/>
    </source>
</evidence>
<dbReference type="Gene3D" id="2.40.160.20">
    <property type="match status" value="1"/>
</dbReference>
<dbReference type="AlphaFoldDB" id="A0A2V4XHZ9"/>
<organism evidence="4 5">
    <name type="scientific">Winogradskyella epiphytica</name>
    <dbReference type="NCBI Taxonomy" id="262005"/>
    <lineage>
        <taxon>Bacteria</taxon>
        <taxon>Pseudomonadati</taxon>
        <taxon>Bacteroidota</taxon>
        <taxon>Flavobacteriia</taxon>
        <taxon>Flavobacteriales</taxon>
        <taxon>Flavobacteriaceae</taxon>
        <taxon>Winogradskyella</taxon>
    </lineage>
</organism>
<dbReference type="Pfam" id="PF13505">
    <property type="entry name" value="OMP_b-brl"/>
    <property type="match status" value="1"/>
</dbReference>
<evidence type="ECO:0000313" key="4">
    <source>
        <dbReference type="EMBL" id="PYE80953.1"/>
    </source>
</evidence>
<keyword evidence="5" id="KW-1185">Reference proteome</keyword>
<gene>
    <name evidence="4" type="ORF">DFQ11_10333</name>
</gene>
<dbReference type="EMBL" id="QJTD01000003">
    <property type="protein sequence ID" value="PYE80953.1"/>
    <property type="molecule type" value="Genomic_DNA"/>
</dbReference>
<keyword evidence="1 2" id="KW-0732">Signal</keyword>
<reference evidence="4 5" key="1">
    <citation type="submission" date="2018-06" db="EMBL/GenBank/DDBJ databases">
        <title>Genomic Encyclopedia of Type Strains, Phase III (KMG-III): the genomes of soil and plant-associated and newly described type strains.</title>
        <authorList>
            <person name="Whitman W."/>
        </authorList>
    </citation>
    <scope>NUCLEOTIDE SEQUENCE [LARGE SCALE GENOMIC DNA]</scope>
    <source>
        <strain evidence="4 5">CECT 7945</strain>
    </source>
</reference>
<evidence type="ECO:0000259" key="3">
    <source>
        <dbReference type="Pfam" id="PF13505"/>
    </source>
</evidence>
<accession>A0A2V4XHZ9</accession>
<comment type="caution">
    <text evidence="4">The sequence shown here is derived from an EMBL/GenBank/DDBJ whole genome shotgun (WGS) entry which is preliminary data.</text>
</comment>
<feature type="chain" id="PRO_5015874109" evidence="2">
    <location>
        <begin position="25"/>
        <end position="223"/>
    </location>
</feature>
<feature type="domain" description="Outer membrane protein beta-barrel" evidence="3">
    <location>
        <begin position="50"/>
        <end position="186"/>
    </location>
</feature>
<dbReference type="Proteomes" id="UP000248054">
    <property type="component" value="Unassembled WGS sequence"/>
</dbReference>
<dbReference type="RefSeq" id="WP_229791270.1">
    <property type="nucleotide sequence ID" value="NZ_BMWQ01000003.1"/>
</dbReference>
<name>A0A2V4XHZ9_9FLAO</name>
<evidence type="ECO:0000256" key="1">
    <source>
        <dbReference type="ARBA" id="ARBA00022729"/>
    </source>
</evidence>
<proteinExistence type="predicted"/>
<dbReference type="SUPFAM" id="SSF56925">
    <property type="entry name" value="OMPA-like"/>
    <property type="match status" value="1"/>
</dbReference>
<feature type="signal peptide" evidence="2">
    <location>
        <begin position="1"/>
        <end position="24"/>
    </location>
</feature>
<protein>
    <submittedName>
        <fullName evidence="4">Outer membrane protein with beta-barrel domain</fullName>
    </submittedName>
</protein>